<evidence type="ECO:0000313" key="1">
    <source>
        <dbReference type="EMBL" id="CAD2161156.1"/>
    </source>
</evidence>
<evidence type="ECO:0000313" key="2">
    <source>
        <dbReference type="Proteomes" id="UP000580250"/>
    </source>
</evidence>
<proteinExistence type="predicted"/>
<dbReference type="AlphaFoldDB" id="A0A6V7ULU8"/>
<reference evidence="1 2" key="1">
    <citation type="submission" date="2020-08" db="EMBL/GenBank/DDBJ databases">
        <authorList>
            <person name="Koutsovoulos G."/>
            <person name="Danchin GJ E."/>
        </authorList>
    </citation>
    <scope>NUCLEOTIDE SEQUENCE [LARGE SCALE GENOMIC DNA]</scope>
</reference>
<gene>
    <name evidence="1" type="ORF">MENT_LOCUS14666</name>
</gene>
<dbReference type="Proteomes" id="UP000580250">
    <property type="component" value="Unassembled WGS sequence"/>
</dbReference>
<comment type="caution">
    <text evidence="1">The sequence shown here is derived from an EMBL/GenBank/DDBJ whole genome shotgun (WGS) entry which is preliminary data.</text>
</comment>
<name>A0A6V7ULU8_MELEN</name>
<organism evidence="1 2">
    <name type="scientific">Meloidogyne enterolobii</name>
    <name type="common">Root-knot nematode worm</name>
    <name type="synonym">Meloidogyne mayaguensis</name>
    <dbReference type="NCBI Taxonomy" id="390850"/>
    <lineage>
        <taxon>Eukaryota</taxon>
        <taxon>Metazoa</taxon>
        <taxon>Ecdysozoa</taxon>
        <taxon>Nematoda</taxon>
        <taxon>Chromadorea</taxon>
        <taxon>Rhabditida</taxon>
        <taxon>Tylenchina</taxon>
        <taxon>Tylenchomorpha</taxon>
        <taxon>Tylenchoidea</taxon>
        <taxon>Meloidogynidae</taxon>
        <taxon>Meloidogyninae</taxon>
        <taxon>Meloidogyne</taxon>
    </lineage>
</organism>
<protein>
    <submittedName>
        <fullName evidence="1">Uncharacterized protein</fullName>
    </submittedName>
</protein>
<sequence length="146" mass="17457">MFRDWNKVGNMPQKTIDDMESKLYKIFLFLEKWLLWNGYFANLINNENKLNFKELKKYVENVPNGPSNCEFEDLFDYLNEFTHLLNTENIHFDVFDAIITNSDRMRHFLCDNDIIQIKYFLNGLMGAENLRILEKIHPEVLKIGTL</sequence>
<accession>A0A6V7ULU8</accession>
<dbReference type="EMBL" id="CAJEWN010000083">
    <property type="protein sequence ID" value="CAD2161156.1"/>
    <property type="molecule type" value="Genomic_DNA"/>
</dbReference>